<reference evidence="1 2" key="1">
    <citation type="journal article" date="2015" name="Nature">
        <title>rRNA introns, odd ribosomes, and small enigmatic genomes across a large radiation of phyla.</title>
        <authorList>
            <person name="Brown C.T."/>
            <person name="Hug L.A."/>
            <person name="Thomas B.C."/>
            <person name="Sharon I."/>
            <person name="Castelle C.J."/>
            <person name="Singh A."/>
            <person name="Wilkins M.J."/>
            <person name="Williams K.H."/>
            <person name="Banfield J.F."/>
        </authorList>
    </citation>
    <scope>NUCLEOTIDE SEQUENCE [LARGE SCALE GENOMIC DNA]</scope>
</reference>
<proteinExistence type="predicted"/>
<evidence type="ECO:0000313" key="2">
    <source>
        <dbReference type="Proteomes" id="UP000034751"/>
    </source>
</evidence>
<sequence length="187" mass="20414">MSNDNVWERLFKLWSAICKMIVDGVRDPGKVADVLQTIVDGAGVRVYLRRLYEAETIVIGATDGTETFASSGLFSGGVYGETLPVGESIPTPEIGATVHEQIVDGNFSQVFGETSGEFTQAQVCEFIRNHQGKLRKDGYATFFRVRGAFVARVFFDGGGRLHVYVGRFSGGGVWGAGRRPRFALPQL</sequence>
<protein>
    <submittedName>
        <fullName evidence="1">Uncharacterized protein</fullName>
    </submittedName>
</protein>
<name>A0A0G1F8R9_9BACT</name>
<dbReference type="EMBL" id="LCGS01000024">
    <property type="protein sequence ID" value="KKT18720.1"/>
    <property type="molecule type" value="Genomic_DNA"/>
</dbReference>
<accession>A0A0G1F8R9</accession>
<organism evidence="1 2">
    <name type="scientific">Candidatus Nomurabacteria bacterium GW2011_GWB1_43_7</name>
    <dbReference type="NCBI Taxonomy" id="1618747"/>
    <lineage>
        <taxon>Bacteria</taxon>
        <taxon>Candidatus Nomuraibacteriota</taxon>
    </lineage>
</organism>
<gene>
    <name evidence="1" type="ORF">UW02_C0024G0003</name>
</gene>
<dbReference type="STRING" id="1618747.UW02_C0024G0003"/>
<dbReference type="Proteomes" id="UP000034751">
    <property type="component" value="Unassembled WGS sequence"/>
</dbReference>
<comment type="caution">
    <text evidence="1">The sequence shown here is derived from an EMBL/GenBank/DDBJ whole genome shotgun (WGS) entry which is preliminary data.</text>
</comment>
<dbReference type="AlphaFoldDB" id="A0A0G1F8R9"/>
<evidence type="ECO:0000313" key="1">
    <source>
        <dbReference type="EMBL" id="KKT18720.1"/>
    </source>
</evidence>